<comment type="similarity">
    <text evidence="1">Belongs to the short-chain dehydrogenases/reductases (SDR) family.</text>
</comment>
<dbReference type="OrthoDB" id="2898618at2759"/>
<dbReference type="InterPro" id="IPR002347">
    <property type="entry name" value="SDR_fam"/>
</dbReference>
<evidence type="ECO:0000313" key="4">
    <source>
        <dbReference type="EMBL" id="EMD42158.1"/>
    </source>
</evidence>
<keyword evidence="2" id="KW-0521">NADP</keyword>
<dbReference type="PROSITE" id="PS00061">
    <property type="entry name" value="ADH_SHORT"/>
    <property type="match status" value="1"/>
</dbReference>
<evidence type="ECO:0008006" key="6">
    <source>
        <dbReference type="Google" id="ProtNLM"/>
    </source>
</evidence>
<dbReference type="InterPro" id="IPR036291">
    <property type="entry name" value="NAD(P)-bd_dom_sf"/>
</dbReference>
<sequence length="292" mass="31025">MSQSPAGPSSRSADALAVERLFAVRGKVALVSGGSRGIGKMIATGLVRNGAKVYICSRTKTECDATAHELTALGPGACISIPADLQQLSEVERLVDEIKAREDALHILVNNAGATWVAEFDAFPDEAFSKILTLNVQRAFSLTQQCLPLLRAAAVQGGRSGDTFLDPARIVNIGSVEGEAIPPRHTYAYAASKAALHHLSRHFASRLGWEGITSNTIACGTFRSKMMAQILRTQGEEIRRSRPLQRIGEPEDIAGAVLFLCSRAGAFVNGATVALDGGGLVLGLIPHRESRL</sequence>
<dbReference type="AlphaFoldDB" id="M2QYC9"/>
<dbReference type="InterPro" id="IPR020904">
    <property type="entry name" value="Sc_DH/Rdtase_CS"/>
</dbReference>
<accession>M2QYC9</accession>
<dbReference type="PANTHER" id="PTHR43618:SF17">
    <property type="entry name" value="RHAMNOLIPIDS BIOSYNTHESIS 3-OXOACYL-[ACYL-CARRIER-PROTEIN] REDUCTASE"/>
    <property type="match status" value="1"/>
</dbReference>
<evidence type="ECO:0000256" key="2">
    <source>
        <dbReference type="ARBA" id="ARBA00022857"/>
    </source>
</evidence>
<dbReference type="Pfam" id="PF13561">
    <property type="entry name" value="adh_short_C2"/>
    <property type="match status" value="1"/>
</dbReference>
<gene>
    <name evidence="4" type="ORF">CERSUDRAFT_147762</name>
</gene>
<reference evidence="4 5" key="1">
    <citation type="journal article" date="2012" name="Proc. Natl. Acad. Sci. U.S.A.">
        <title>Comparative genomics of Ceriporiopsis subvermispora and Phanerochaete chrysosporium provide insight into selective ligninolysis.</title>
        <authorList>
            <person name="Fernandez-Fueyo E."/>
            <person name="Ruiz-Duenas F.J."/>
            <person name="Ferreira P."/>
            <person name="Floudas D."/>
            <person name="Hibbett D.S."/>
            <person name="Canessa P."/>
            <person name="Larrondo L.F."/>
            <person name="James T.Y."/>
            <person name="Seelenfreund D."/>
            <person name="Lobos S."/>
            <person name="Polanco R."/>
            <person name="Tello M."/>
            <person name="Honda Y."/>
            <person name="Watanabe T."/>
            <person name="Watanabe T."/>
            <person name="Ryu J.S."/>
            <person name="Kubicek C.P."/>
            <person name="Schmoll M."/>
            <person name="Gaskell J."/>
            <person name="Hammel K.E."/>
            <person name="St John F.J."/>
            <person name="Vanden Wymelenberg A."/>
            <person name="Sabat G."/>
            <person name="Splinter BonDurant S."/>
            <person name="Syed K."/>
            <person name="Yadav J.S."/>
            <person name="Doddapaneni H."/>
            <person name="Subramanian V."/>
            <person name="Lavin J.L."/>
            <person name="Oguiza J.A."/>
            <person name="Perez G."/>
            <person name="Pisabarro A.G."/>
            <person name="Ramirez L."/>
            <person name="Santoyo F."/>
            <person name="Master E."/>
            <person name="Coutinho P.M."/>
            <person name="Henrissat B."/>
            <person name="Lombard V."/>
            <person name="Magnuson J.K."/>
            <person name="Kuees U."/>
            <person name="Hori C."/>
            <person name="Igarashi K."/>
            <person name="Samejima M."/>
            <person name="Held B.W."/>
            <person name="Barry K.W."/>
            <person name="LaButti K.M."/>
            <person name="Lapidus A."/>
            <person name="Lindquist E.A."/>
            <person name="Lucas S.M."/>
            <person name="Riley R."/>
            <person name="Salamov A.A."/>
            <person name="Hoffmeister D."/>
            <person name="Schwenk D."/>
            <person name="Hadar Y."/>
            <person name="Yarden O."/>
            <person name="de Vries R.P."/>
            <person name="Wiebenga A."/>
            <person name="Stenlid J."/>
            <person name="Eastwood D."/>
            <person name="Grigoriev I.V."/>
            <person name="Berka R.M."/>
            <person name="Blanchette R.A."/>
            <person name="Kersten P."/>
            <person name="Martinez A.T."/>
            <person name="Vicuna R."/>
            <person name="Cullen D."/>
        </authorList>
    </citation>
    <scope>NUCLEOTIDE SEQUENCE [LARGE SCALE GENOMIC DNA]</scope>
    <source>
        <strain evidence="4 5">B</strain>
    </source>
</reference>
<dbReference type="STRING" id="914234.M2QYC9"/>
<dbReference type="Proteomes" id="UP000016930">
    <property type="component" value="Unassembled WGS sequence"/>
</dbReference>
<dbReference type="PANTHER" id="PTHR43618">
    <property type="entry name" value="7-ALPHA-HYDROXYSTEROID DEHYDROGENASE"/>
    <property type="match status" value="1"/>
</dbReference>
<dbReference type="SUPFAM" id="SSF51735">
    <property type="entry name" value="NAD(P)-binding Rossmann-fold domains"/>
    <property type="match status" value="1"/>
</dbReference>
<keyword evidence="3" id="KW-0560">Oxidoreductase</keyword>
<dbReference type="Gene3D" id="3.40.50.720">
    <property type="entry name" value="NAD(P)-binding Rossmann-like Domain"/>
    <property type="match status" value="1"/>
</dbReference>
<dbReference type="PRINTS" id="PR00081">
    <property type="entry name" value="GDHRDH"/>
</dbReference>
<dbReference type="FunFam" id="3.40.50.720:FF:000084">
    <property type="entry name" value="Short-chain dehydrogenase reductase"/>
    <property type="match status" value="1"/>
</dbReference>
<evidence type="ECO:0000256" key="1">
    <source>
        <dbReference type="ARBA" id="ARBA00006484"/>
    </source>
</evidence>
<proteinExistence type="inferred from homology"/>
<dbReference type="PRINTS" id="PR00080">
    <property type="entry name" value="SDRFAMILY"/>
</dbReference>
<dbReference type="GO" id="GO:0016491">
    <property type="term" value="F:oxidoreductase activity"/>
    <property type="evidence" value="ECO:0007669"/>
    <property type="project" value="UniProtKB-KW"/>
</dbReference>
<name>M2QYC9_CERS8</name>
<dbReference type="InterPro" id="IPR052178">
    <property type="entry name" value="Sec_Metab_Biosynth_SDR"/>
</dbReference>
<protein>
    <recommendedName>
        <fullName evidence="6">NAD(P)-binding protein</fullName>
    </recommendedName>
</protein>
<dbReference type="EMBL" id="KB445791">
    <property type="protein sequence ID" value="EMD42158.1"/>
    <property type="molecule type" value="Genomic_DNA"/>
</dbReference>
<organism evidence="4 5">
    <name type="scientific">Ceriporiopsis subvermispora (strain B)</name>
    <name type="common">White-rot fungus</name>
    <name type="synonym">Gelatoporia subvermispora</name>
    <dbReference type="NCBI Taxonomy" id="914234"/>
    <lineage>
        <taxon>Eukaryota</taxon>
        <taxon>Fungi</taxon>
        <taxon>Dikarya</taxon>
        <taxon>Basidiomycota</taxon>
        <taxon>Agaricomycotina</taxon>
        <taxon>Agaricomycetes</taxon>
        <taxon>Polyporales</taxon>
        <taxon>Gelatoporiaceae</taxon>
        <taxon>Gelatoporia</taxon>
    </lineage>
</organism>
<dbReference type="HOGENOM" id="CLU_010194_1_1_1"/>
<keyword evidence="5" id="KW-1185">Reference proteome</keyword>
<evidence type="ECO:0000313" key="5">
    <source>
        <dbReference type="Proteomes" id="UP000016930"/>
    </source>
</evidence>
<evidence type="ECO:0000256" key="3">
    <source>
        <dbReference type="ARBA" id="ARBA00023002"/>
    </source>
</evidence>